<protein>
    <submittedName>
        <fullName evidence="1">FeS assembly protein IscX</fullName>
    </submittedName>
</protein>
<dbReference type="SUPFAM" id="SSF140319">
    <property type="entry name" value="IscX-like"/>
    <property type="match status" value="1"/>
</dbReference>
<dbReference type="GO" id="GO:0008198">
    <property type="term" value="F:ferrous iron binding"/>
    <property type="evidence" value="ECO:0007669"/>
    <property type="project" value="TreeGrafter"/>
</dbReference>
<name>A0A3S4IY31_CHRVL</name>
<dbReference type="InterPro" id="IPR036762">
    <property type="entry name" value="IscX-like_sf"/>
</dbReference>
<dbReference type="PANTHER" id="PTHR37532:SF1">
    <property type="entry name" value="PROTEIN ISCX"/>
    <property type="match status" value="1"/>
</dbReference>
<accession>A0A3S4IY31</accession>
<dbReference type="AlphaFoldDB" id="A0A3S4IY31"/>
<evidence type="ECO:0000313" key="1">
    <source>
        <dbReference type="EMBL" id="VEB41105.1"/>
    </source>
</evidence>
<sequence length="59" mass="6674">MKWTDVNDIAIELADAHPDVDPKTVRFVDLHNWVVELPGFDDDHAAAASACWRRSSRRG</sequence>
<dbReference type="Pfam" id="PF04384">
    <property type="entry name" value="Fe-S_assembly"/>
    <property type="match status" value="1"/>
</dbReference>
<evidence type="ECO:0000313" key="2">
    <source>
        <dbReference type="Proteomes" id="UP000275777"/>
    </source>
</evidence>
<dbReference type="NCBIfam" id="TIGR03412">
    <property type="entry name" value="iscX_yfhJ"/>
    <property type="match status" value="1"/>
</dbReference>
<gene>
    <name evidence="1" type="primary">iscX</name>
    <name evidence="1" type="ORF">NCTC9695_01519</name>
</gene>
<dbReference type="GO" id="GO:0016226">
    <property type="term" value="P:iron-sulfur cluster assembly"/>
    <property type="evidence" value="ECO:0007669"/>
    <property type="project" value="InterPro"/>
</dbReference>
<dbReference type="GO" id="GO:0005829">
    <property type="term" value="C:cytosol"/>
    <property type="evidence" value="ECO:0007669"/>
    <property type="project" value="TreeGrafter"/>
</dbReference>
<dbReference type="InterPro" id="IPR007479">
    <property type="entry name" value="ISC_FeS_clus_asmbl_IscsX"/>
</dbReference>
<organism evidence="1 2">
    <name type="scientific">Chromobacterium violaceum</name>
    <dbReference type="NCBI Taxonomy" id="536"/>
    <lineage>
        <taxon>Bacteria</taxon>
        <taxon>Pseudomonadati</taxon>
        <taxon>Pseudomonadota</taxon>
        <taxon>Betaproteobacteria</taxon>
        <taxon>Neisseriales</taxon>
        <taxon>Chromobacteriaceae</taxon>
        <taxon>Chromobacterium</taxon>
    </lineage>
</organism>
<reference evidence="1 2" key="1">
    <citation type="submission" date="2018-12" db="EMBL/GenBank/DDBJ databases">
        <authorList>
            <consortium name="Pathogen Informatics"/>
        </authorList>
    </citation>
    <scope>NUCLEOTIDE SEQUENCE [LARGE SCALE GENOMIC DNA]</scope>
    <source>
        <strain evidence="1 2">NCTC9695</strain>
    </source>
</reference>
<dbReference type="PANTHER" id="PTHR37532">
    <property type="entry name" value="PROTEIN ISCX"/>
    <property type="match status" value="1"/>
</dbReference>
<dbReference type="Proteomes" id="UP000275777">
    <property type="component" value="Chromosome"/>
</dbReference>
<dbReference type="Gene3D" id="1.10.10.600">
    <property type="entry name" value="IscX-like"/>
    <property type="match status" value="1"/>
</dbReference>
<dbReference type="EMBL" id="LR134182">
    <property type="protein sequence ID" value="VEB41105.1"/>
    <property type="molecule type" value="Genomic_DNA"/>
</dbReference>
<proteinExistence type="predicted"/>